<dbReference type="EMBL" id="UGVI01000002">
    <property type="protein sequence ID" value="SUF09041.1"/>
    <property type="molecule type" value="Genomic_DNA"/>
</dbReference>
<evidence type="ECO:0000259" key="12">
    <source>
        <dbReference type="PROSITE" id="PS50893"/>
    </source>
</evidence>
<dbReference type="SUPFAM" id="SSF52540">
    <property type="entry name" value="P-loop containing nucleoside triphosphate hydrolases"/>
    <property type="match status" value="1"/>
</dbReference>
<dbReference type="GO" id="GO:0015408">
    <property type="term" value="F:ABC-type ferric iron transporter activity"/>
    <property type="evidence" value="ECO:0007669"/>
    <property type="project" value="InterPro"/>
</dbReference>
<dbReference type="PANTHER" id="PTHR42781">
    <property type="entry name" value="SPERMIDINE/PUTRESCINE IMPORT ATP-BINDING PROTEIN POTA"/>
    <property type="match status" value="1"/>
</dbReference>
<evidence type="ECO:0000256" key="7">
    <source>
        <dbReference type="ARBA" id="ARBA00022967"/>
    </source>
</evidence>
<dbReference type="CDD" id="cd03259">
    <property type="entry name" value="ABC_Carb_Solutes_like"/>
    <property type="match status" value="1"/>
</dbReference>
<dbReference type="PROSITE" id="PS00211">
    <property type="entry name" value="ABC_TRANSPORTER_1"/>
    <property type="match status" value="1"/>
</dbReference>
<keyword evidence="3" id="KW-0410">Iron transport</keyword>
<sequence length="365" mass="38174">MTYALEVAALDKSFGATPVLRHVGFSVKAGSTTAIVGPSGCGKTTLLRLIAGFEKPDSGTIALAGRIVAGGGWTPAHRRSVGYVAQDGALFPHATVGANVGFGLPRRARTSAKITELLEMVSLDASYASRRPDQLSGGQQQRVALARALAREPELMLLDEPFSALDAGLRASTRRIVADVLAKAGITTILVTHDQSEALSFADRVAVMNAGRLAQIGTPREIYSAPIDVTTAQFIGDAVVLPARIDGGTARCALGEIPVSANGVHGRAQVMVRPEQIELTLDGADVSGMVVDVEYLGSEMLIGIRLDAPDGAVPERVTVRRFGVTTLDPGDRVGIRVLGTGVAYPVRSLESAPVTGEWQPPGLQP</sequence>
<evidence type="ECO:0000256" key="1">
    <source>
        <dbReference type="ARBA" id="ARBA00022448"/>
    </source>
</evidence>
<dbReference type="PANTHER" id="PTHR42781:SF5">
    <property type="entry name" value="PUTRESCINE TRANSPORT ATP-BINDING PROTEIN POTG"/>
    <property type="match status" value="1"/>
</dbReference>
<dbReference type="RefSeq" id="WP_064063691.1">
    <property type="nucleotide sequence ID" value="NZ_LPZN01000017.1"/>
</dbReference>
<evidence type="ECO:0000313" key="14">
    <source>
        <dbReference type="Proteomes" id="UP000254569"/>
    </source>
</evidence>
<organism evidence="13 14">
    <name type="scientific">Rhodococcus gordoniae</name>
    <dbReference type="NCBI Taxonomy" id="223392"/>
    <lineage>
        <taxon>Bacteria</taxon>
        <taxon>Bacillati</taxon>
        <taxon>Actinomycetota</taxon>
        <taxon>Actinomycetes</taxon>
        <taxon>Mycobacteriales</taxon>
        <taxon>Nocardiaceae</taxon>
        <taxon>Rhodococcus</taxon>
    </lineage>
</organism>
<evidence type="ECO:0000256" key="3">
    <source>
        <dbReference type="ARBA" id="ARBA00022496"/>
    </source>
</evidence>
<accession>A0A379PQJ5</accession>
<evidence type="ECO:0000256" key="11">
    <source>
        <dbReference type="ARBA" id="ARBA00066388"/>
    </source>
</evidence>
<dbReference type="OrthoDB" id="9802264at2"/>
<evidence type="ECO:0000256" key="4">
    <source>
        <dbReference type="ARBA" id="ARBA00022519"/>
    </source>
</evidence>
<proteinExistence type="predicted"/>
<evidence type="ECO:0000256" key="10">
    <source>
        <dbReference type="ARBA" id="ARBA00023136"/>
    </source>
</evidence>
<keyword evidence="8" id="KW-0408">Iron</keyword>
<dbReference type="Pfam" id="PF00005">
    <property type="entry name" value="ABC_tran"/>
    <property type="match status" value="1"/>
</dbReference>
<dbReference type="GO" id="GO:0043190">
    <property type="term" value="C:ATP-binding cassette (ABC) transporter complex"/>
    <property type="evidence" value="ECO:0007669"/>
    <property type="project" value="InterPro"/>
</dbReference>
<dbReference type="Gene3D" id="2.40.50.450">
    <property type="match status" value="1"/>
</dbReference>
<keyword evidence="13" id="KW-0378">Hydrolase</keyword>
<keyword evidence="6 13" id="KW-0067">ATP-binding</keyword>
<feature type="domain" description="ABC transporter" evidence="12">
    <location>
        <begin position="5"/>
        <end position="235"/>
    </location>
</feature>
<evidence type="ECO:0000256" key="2">
    <source>
        <dbReference type="ARBA" id="ARBA00022475"/>
    </source>
</evidence>
<keyword evidence="9" id="KW-0406">Ion transport</keyword>
<evidence type="ECO:0000256" key="8">
    <source>
        <dbReference type="ARBA" id="ARBA00023004"/>
    </source>
</evidence>
<dbReference type="Pfam" id="PF08402">
    <property type="entry name" value="TOBE_2"/>
    <property type="match status" value="1"/>
</dbReference>
<dbReference type="InterPro" id="IPR008995">
    <property type="entry name" value="Mo/tungstate-bd_C_term_dom"/>
</dbReference>
<dbReference type="SMART" id="SM00382">
    <property type="entry name" value="AAA"/>
    <property type="match status" value="1"/>
</dbReference>
<dbReference type="InterPro" id="IPR003593">
    <property type="entry name" value="AAA+_ATPase"/>
</dbReference>
<evidence type="ECO:0000313" key="13">
    <source>
        <dbReference type="EMBL" id="SUF09041.1"/>
    </source>
</evidence>
<dbReference type="Proteomes" id="UP000254569">
    <property type="component" value="Unassembled WGS sequence"/>
</dbReference>
<dbReference type="AlphaFoldDB" id="A0A379PQJ5"/>
<protein>
    <recommendedName>
        <fullName evidence="11">ABC-type quaternary amine transporter</fullName>
        <ecNumber evidence="11">7.6.2.9</ecNumber>
    </recommendedName>
</protein>
<name>A0A379PQJ5_9NOCA</name>
<keyword evidence="1" id="KW-0813">Transport</keyword>
<dbReference type="GO" id="GO:0016887">
    <property type="term" value="F:ATP hydrolysis activity"/>
    <property type="evidence" value="ECO:0007669"/>
    <property type="project" value="InterPro"/>
</dbReference>
<dbReference type="SUPFAM" id="SSF50331">
    <property type="entry name" value="MOP-like"/>
    <property type="match status" value="1"/>
</dbReference>
<gene>
    <name evidence="13" type="primary">fbpC2</name>
    <name evidence="13" type="ORF">NCTC13296_04238</name>
</gene>
<evidence type="ECO:0000256" key="9">
    <source>
        <dbReference type="ARBA" id="ARBA00023065"/>
    </source>
</evidence>
<reference evidence="13 14" key="1">
    <citation type="submission" date="2018-06" db="EMBL/GenBank/DDBJ databases">
        <authorList>
            <consortium name="Pathogen Informatics"/>
            <person name="Doyle S."/>
        </authorList>
    </citation>
    <scope>NUCLEOTIDE SEQUENCE [LARGE SCALE GENOMIC DNA]</scope>
    <source>
        <strain evidence="13 14">NCTC13296</strain>
    </source>
</reference>
<keyword evidence="2" id="KW-1003">Cell membrane</keyword>
<keyword evidence="14" id="KW-1185">Reference proteome</keyword>
<keyword evidence="4" id="KW-0997">Cell inner membrane</keyword>
<dbReference type="InterPro" id="IPR017871">
    <property type="entry name" value="ABC_transporter-like_CS"/>
</dbReference>
<dbReference type="Gene3D" id="3.40.50.300">
    <property type="entry name" value="P-loop containing nucleotide triphosphate hydrolases"/>
    <property type="match status" value="1"/>
</dbReference>
<evidence type="ECO:0000256" key="6">
    <source>
        <dbReference type="ARBA" id="ARBA00022840"/>
    </source>
</evidence>
<dbReference type="InterPro" id="IPR027417">
    <property type="entry name" value="P-loop_NTPase"/>
</dbReference>
<dbReference type="GO" id="GO:0005524">
    <property type="term" value="F:ATP binding"/>
    <property type="evidence" value="ECO:0007669"/>
    <property type="project" value="UniProtKB-KW"/>
</dbReference>
<dbReference type="PROSITE" id="PS50893">
    <property type="entry name" value="ABC_TRANSPORTER_2"/>
    <property type="match status" value="1"/>
</dbReference>
<keyword evidence="7" id="KW-1278">Translocase</keyword>
<dbReference type="InterPro" id="IPR015853">
    <property type="entry name" value="ABC_transpr_FbpC"/>
</dbReference>
<dbReference type="GO" id="GO:0015418">
    <property type="term" value="F:ABC-type quaternary ammonium compound transporting activity"/>
    <property type="evidence" value="ECO:0007669"/>
    <property type="project" value="UniProtKB-EC"/>
</dbReference>
<dbReference type="InterPro" id="IPR003439">
    <property type="entry name" value="ABC_transporter-like_ATP-bd"/>
</dbReference>
<keyword evidence="10" id="KW-0472">Membrane</keyword>
<dbReference type="InterPro" id="IPR050093">
    <property type="entry name" value="ABC_SmlMolc_Importer"/>
</dbReference>
<dbReference type="EC" id="7.6.2.9" evidence="11"/>
<dbReference type="FunFam" id="3.40.50.300:FF:000425">
    <property type="entry name" value="Probable ABC transporter, ATP-binding subunit"/>
    <property type="match status" value="1"/>
</dbReference>
<dbReference type="InterPro" id="IPR013611">
    <property type="entry name" value="Transp-assoc_OB_typ2"/>
</dbReference>
<keyword evidence="5" id="KW-0547">Nucleotide-binding</keyword>
<evidence type="ECO:0000256" key="5">
    <source>
        <dbReference type="ARBA" id="ARBA00022741"/>
    </source>
</evidence>